<dbReference type="SUPFAM" id="SSF51197">
    <property type="entry name" value="Clavaminate synthase-like"/>
    <property type="match status" value="1"/>
</dbReference>
<sequence>MPGKVKTWPAWREYPSYQDSCQPKDQDYVQSKKSVLQEYGADALKSSWLQVCHDLEDISMDIANKQSSCIPIFHAKDILDEGFSQDQVQQIKRYGCFIVRQIIPQESAARHYQELKTYITENQAQIQAWPTSSPSMLLLYDSPTQIAVRTHPSHLKLQQTLNKLWHDDTGKTISTPLLYSDGVRDRPPNQTFLGLGPHIDAGSLCRWADSDYRKVYKRIFSGKPREHDAFDLSVRKHANQFLYPGPAHSTVFRSFQGWTALTKAAPGQGTILLYPNVSTVIAYILLRPFFQPPTDAEDILDASKWRFDAEGSYFPGTFKEQSQYISRTSHPHLRLEDCLVHIPSIQPGDSVWWHADLCHAVDPDHDGDENASVIYIGSCPSTPVNQAYIKTQLQATLAGKPPPDYAEGLDTDETQFKGYVGHQGLSEEARGALGYGL</sequence>
<dbReference type="PANTHER" id="PTHR30613">
    <property type="entry name" value="UNCHARACTERIZED PROTEIN YBIU-RELATED"/>
    <property type="match status" value="1"/>
</dbReference>
<dbReference type="Pfam" id="PF07350">
    <property type="entry name" value="Gig2-like"/>
    <property type="match status" value="1"/>
</dbReference>
<dbReference type="EMBL" id="JAVRRD010000001">
    <property type="protein sequence ID" value="KAK5065260.1"/>
    <property type="molecule type" value="Genomic_DNA"/>
</dbReference>
<dbReference type="GeneID" id="89969320"/>
<dbReference type="AlphaFoldDB" id="A0AAV9NT03"/>
<keyword evidence="2" id="KW-1185">Reference proteome</keyword>
<name>A0AAV9NT03_9EURO</name>
<dbReference type="RefSeq" id="XP_064712584.1">
    <property type="nucleotide sequence ID" value="XM_064844724.1"/>
</dbReference>
<gene>
    <name evidence="1" type="ORF">LTR84_001098</name>
</gene>
<organism evidence="1 2">
    <name type="scientific">Exophiala bonariae</name>
    <dbReference type="NCBI Taxonomy" id="1690606"/>
    <lineage>
        <taxon>Eukaryota</taxon>
        <taxon>Fungi</taxon>
        <taxon>Dikarya</taxon>
        <taxon>Ascomycota</taxon>
        <taxon>Pezizomycotina</taxon>
        <taxon>Eurotiomycetes</taxon>
        <taxon>Chaetothyriomycetidae</taxon>
        <taxon>Chaetothyriales</taxon>
        <taxon>Herpotrichiellaceae</taxon>
        <taxon>Exophiala</taxon>
    </lineage>
</organism>
<dbReference type="Proteomes" id="UP001358417">
    <property type="component" value="Unassembled WGS sequence"/>
</dbReference>
<accession>A0AAV9NT03</accession>
<comment type="caution">
    <text evidence="1">The sequence shown here is derived from an EMBL/GenBank/DDBJ whole genome shotgun (WGS) entry which is preliminary data.</text>
</comment>
<dbReference type="InterPro" id="IPR027443">
    <property type="entry name" value="IPNS-like_sf"/>
</dbReference>
<reference evidence="1 2" key="1">
    <citation type="submission" date="2023-08" db="EMBL/GenBank/DDBJ databases">
        <title>Black Yeasts Isolated from many extreme environments.</title>
        <authorList>
            <person name="Coleine C."/>
            <person name="Stajich J.E."/>
            <person name="Selbmann L."/>
        </authorList>
    </citation>
    <scope>NUCLEOTIDE SEQUENCE [LARGE SCALE GENOMIC DNA]</scope>
    <source>
        <strain evidence="1 2">CCFEE 5792</strain>
    </source>
</reference>
<protein>
    <recommendedName>
        <fullName evidence="3">DUF1479 domain protein</fullName>
    </recommendedName>
</protein>
<evidence type="ECO:0000313" key="2">
    <source>
        <dbReference type="Proteomes" id="UP001358417"/>
    </source>
</evidence>
<dbReference type="PANTHER" id="PTHR30613:SF1">
    <property type="entry name" value="DUF1479 DOMAIN PROTEIN (AFU_ORTHOLOGUE AFUA_5G09280)"/>
    <property type="match status" value="1"/>
</dbReference>
<dbReference type="InterPro" id="IPR010856">
    <property type="entry name" value="Gig2-like"/>
</dbReference>
<dbReference type="Gene3D" id="2.60.120.330">
    <property type="entry name" value="B-lactam Antibiotic, Isopenicillin N Synthase, Chain"/>
    <property type="match status" value="1"/>
</dbReference>
<evidence type="ECO:0000313" key="1">
    <source>
        <dbReference type="EMBL" id="KAK5065260.1"/>
    </source>
</evidence>
<evidence type="ECO:0008006" key="3">
    <source>
        <dbReference type="Google" id="ProtNLM"/>
    </source>
</evidence>
<proteinExistence type="predicted"/>